<evidence type="ECO:0000256" key="3">
    <source>
        <dbReference type="ARBA" id="ARBA00022946"/>
    </source>
</evidence>
<evidence type="ECO:0000256" key="1">
    <source>
        <dbReference type="ARBA" id="ARBA00007692"/>
    </source>
</evidence>
<accession>A0A250WXX7</accession>
<gene>
    <name evidence="4" type="ORF">CEUSTIGMA_g3130.t1</name>
</gene>
<dbReference type="AlphaFoldDB" id="A0A250WXX7"/>
<keyword evidence="2" id="KW-0806">Transcription termination</keyword>
<keyword evidence="2" id="KW-0805">Transcription regulation</keyword>
<evidence type="ECO:0008006" key="6">
    <source>
        <dbReference type="Google" id="ProtNLM"/>
    </source>
</evidence>
<evidence type="ECO:0000313" key="5">
    <source>
        <dbReference type="Proteomes" id="UP000232323"/>
    </source>
</evidence>
<dbReference type="GO" id="GO:0003676">
    <property type="term" value="F:nucleic acid binding"/>
    <property type="evidence" value="ECO:0007669"/>
    <property type="project" value="InterPro"/>
</dbReference>
<dbReference type="Gene3D" id="1.25.70.10">
    <property type="entry name" value="Transcription termination factor 3, mitochondrial"/>
    <property type="match status" value="1"/>
</dbReference>
<protein>
    <recommendedName>
        <fullName evidence="6">mTERF domain-containing protein, mitochondrial</fullName>
    </recommendedName>
</protein>
<sequence length="535" mass="60348">MQTVIRASGICLGPSFSRNTSKIYIPDRETRRKRNDVDNRSRTFQFSSLGTRQQILHCIADGREINPLELLRYERDLAARSQLLSSLDSRWSICTENYCPTEVEQLITNELGVDRNSVMMLAVSNANGGPILCSLDPASVRATIAALKAANVDVSDIWFLASKRPTLLGLKEVLQRWLDFLLVYGLKEKDLVNFLLRAPMTLFENCTIYEAGQVVTYLKKLGIKDAFLATRVFSVWPEILQKKVDEDLRPLVAFMLQIGIEVSELESIMCIWPELLLCSVEKQLAPFCDYLRGIGCSTAQLAQMLTLCPHLLGFSPEELFGQRLRNLSTLGIGPGDVKSMISKTLTFLTAPGGVQPPISFLLGDMNLDVGEARIVILSEPAVLAEKDFELHRKWKFIRERMNYGKREIMSCPRILCTSLMQVLGPRHSFLKAKHMDQVLDPNRCIESESKEPSSTDTVGDSQPSYHNYSSAWMLMIVALLGQEDEDWCGGLGLSYTDFREHAVQFQTDYTEQITQESAREFQDELKKLGIYEGSD</sequence>
<dbReference type="PANTHER" id="PTHR13068:SF219">
    <property type="entry name" value="MITOCHONDRIAL TRANSCRIPTION TERMINATION FACTOR FAMILY PROTEIN"/>
    <property type="match status" value="1"/>
</dbReference>
<dbReference type="Pfam" id="PF02536">
    <property type="entry name" value="mTERF"/>
    <property type="match status" value="1"/>
</dbReference>
<dbReference type="GO" id="GO:0006353">
    <property type="term" value="P:DNA-templated transcription termination"/>
    <property type="evidence" value="ECO:0007669"/>
    <property type="project" value="UniProtKB-KW"/>
</dbReference>
<proteinExistence type="inferred from homology"/>
<dbReference type="InterPro" id="IPR038538">
    <property type="entry name" value="MTERF_sf"/>
</dbReference>
<dbReference type="PANTHER" id="PTHR13068">
    <property type="entry name" value="CGI-12 PROTEIN-RELATED"/>
    <property type="match status" value="1"/>
</dbReference>
<dbReference type="SMART" id="SM00733">
    <property type="entry name" value="Mterf"/>
    <property type="match status" value="5"/>
</dbReference>
<dbReference type="EMBL" id="BEGY01000013">
    <property type="protein sequence ID" value="GAX75687.1"/>
    <property type="molecule type" value="Genomic_DNA"/>
</dbReference>
<keyword evidence="3" id="KW-0809">Transit peptide</keyword>
<evidence type="ECO:0000256" key="2">
    <source>
        <dbReference type="ARBA" id="ARBA00022472"/>
    </source>
</evidence>
<name>A0A250WXX7_9CHLO</name>
<keyword evidence="5" id="KW-1185">Reference proteome</keyword>
<comment type="caution">
    <text evidence="4">The sequence shown here is derived from an EMBL/GenBank/DDBJ whole genome shotgun (WGS) entry which is preliminary data.</text>
</comment>
<dbReference type="Proteomes" id="UP000232323">
    <property type="component" value="Unassembled WGS sequence"/>
</dbReference>
<dbReference type="OrthoDB" id="1684047at2759"/>
<keyword evidence="2" id="KW-0804">Transcription</keyword>
<comment type="similarity">
    <text evidence="1">Belongs to the mTERF family.</text>
</comment>
<evidence type="ECO:0000313" key="4">
    <source>
        <dbReference type="EMBL" id="GAX75687.1"/>
    </source>
</evidence>
<dbReference type="InterPro" id="IPR003690">
    <property type="entry name" value="MTERF"/>
</dbReference>
<organism evidence="4 5">
    <name type="scientific">Chlamydomonas eustigma</name>
    <dbReference type="NCBI Taxonomy" id="1157962"/>
    <lineage>
        <taxon>Eukaryota</taxon>
        <taxon>Viridiplantae</taxon>
        <taxon>Chlorophyta</taxon>
        <taxon>core chlorophytes</taxon>
        <taxon>Chlorophyceae</taxon>
        <taxon>CS clade</taxon>
        <taxon>Chlamydomonadales</taxon>
        <taxon>Chlamydomonadaceae</taxon>
        <taxon>Chlamydomonas</taxon>
    </lineage>
</organism>
<reference evidence="4 5" key="1">
    <citation type="submission" date="2017-08" db="EMBL/GenBank/DDBJ databases">
        <title>Acidophilic green algal genome provides insights into adaptation to an acidic environment.</title>
        <authorList>
            <person name="Hirooka S."/>
            <person name="Hirose Y."/>
            <person name="Kanesaki Y."/>
            <person name="Higuchi S."/>
            <person name="Fujiwara T."/>
            <person name="Onuma R."/>
            <person name="Era A."/>
            <person name="Ohbayashi R."/>
            <person name="Uzuka A."/>
            <person name="Nozaki H."/>
            <person name="Yoshikawa H."/>
            <person name="Miyagishima S.Y."/>
        </authorList>
    </citation>
    <scope>NUCLEOTIDE SEQUENCE [LARGE SCALE GENOMIC DNA]</scope>
    <source>
        <strain evidence="4 5">NIES-2499</strain>
    </source>
</reference>